<dbReference type="RefSeq" id="WP_168067211.1">
    <property type="nucleotide sequence ID" value="NZ_JAATJC010000001.1"/>
</dbReference>
<dbReference type="Proteomes" id="UP000558192">
    <property type="component" value="Unassembled WGS sequence"/>
</dbReference>
<accession>A0A7X5Y396</accession>
<gene>
    <name evidence="1" type="ORF">GGQ97_000170</name>
</gene>
<dbReference type="GO" id="GO:0015473">
    <property type="term" value="F:fimbrial usher porin activity"/>
    <property type="evidence" value="ECO:0007669"/>
    <property type="project" value="InterPro"/>
</dbReference>
<dbReference type="EMBL" id="JAATJC010000001">
    <property type="protein sequence ID" value="NJC04377.1"/>
    <property type="molecule type" value="Genomic_DNA"/>
</dbReference>
<comment type="caution">
    <text evidence="1">The sequence shown here is derived from an EMBL/GenBank/DDBJ whole genome shotgun (WGS) entry which is preliminary data.</text>
</comment>
<dbReference type="Gene3D" id="2.60.40.2610">
    <property type="entry name" value="Outer membrane usher protein FimD, plug domain"/>
    <property type="match status" value="1"/>
</dbReference>
<organism evidence="1 2">
    <name type="scientific">Sphingomonas kaistensis</name>
    <dbReference type="NCBI Taxonomy" id="298708"/>
    <lineage>
        <taxon>Bacteria</taxon>
        <taxon>Pseudomonadati</taxon>
        <taxon>Pseudomonadota</taxon>
        <taxon>Alphaproteobacteria</taxon>
        <taxon>Sphingomonadales</taxon>
        <taxon>Sphingomonadaceae</taxon>
        <taxon>Sphingomonas</taxon>
    </lineage>
</organism>
<dbReference type="Pfam" id="PF00577">
    <property type="entry name" value="Usher"/>
    <property type="match status" value="1"/>
</dbReference>
<name>A0A7X5Y396_9SPHN</name>
<dbReference type="InterPro" id="IPR000015">
    <property type="entry name" value="Fimb_usher"/>
</dbReference>
<evidence type="ECO:0000313" key="2">
    <source>
        <dbReference type="Proteomes" id="UP000558192"/>
    </source>
</evidence>
<dbReference type="GO" id="GO:0009279">
    <property type="term" value="C:cell outer membrane"/>
    <property type="evidence" value="ECO:0007669"/>
    <property type="project" value="TreeGrafter"/>
</dbReference>
<dbReference type="PANTHER" id="PTHR30451:SF5">
    <property type="entry name" value="SLR0019 PROTEIN"/>
    <property type="match status" value="1"/>
</dbReference>
<evidence type="ECO:0000313" key="1">
    <source>
        <dbReference type="EMBL" id="NJC04377.1"/>
    </source>
</evidence>
<protein>
    <submittedName>
        <fullName evidence="1">Outer membrane usher protein</fullName>
    </submittedName>
</protein>
<sequence length="742" mass="77624">MALKPVELVLNGLAQDRPSLAGIVDGELVVLRDDLVALGLLVPEGIDVAIEGQRFVPVAAVPGLAGKLNDDEAALSLSATPDAFKPTLLQRRGRTASPAVGPVVPMAFLGYDLSLGGTIGDLRAGGLLDLGASGRWGVVGTTAILQPGAGRPVRLETSVRRDFPGRRLRLVFGDTFTRGGDFNNAVRYGGVRIGTDFSLAPGEITFPVPVIAGSALVPSTVELLAASGRQSHQVGPGRFLIDAPPTINGAGEVTMVIEDATGAVRQLSQSFYSSAKLLRPGLDDFSLEAGVLRRRFGTRSLAYGDPFAAGSWRRGLGRRLTAGARVEASRANAMAGVTLVSTPFDLAEVALTAAASRNALGAGRQWRAQFQRRGRRGALTASYRRSSAAFAQVGEVIAARRGHGRHELSATAGLTLPRGEVSLALVDARLRDGTGFQLRTLSYSVTLRNLYLYASLRSSRFAQGKDKGFFLSLSRPLGSRGSAAFSAERGQFTTSFQHSAPSDGGLNYGAAATRGRGGDRFNGYLIARGAAGDLELQAARSPHGVDLRASGHGGLVFIRNRLIRTAQIENGLAVVDVAGDRAVQVFREGRPVAVRAGAGRTVVLTGLQPYAPNRIAIRTDDLPLDVELDEDEQAAVPGFRQAAMVRFGRVSQSAPVTIRLVDEAGHKLAAGLDVFLDGARAGLTGLDGLVFLTGAGKGGNLSVGMAGGARCTVRLPTRLTPSPDGIAGPLRCVSANRTGEVK</sequence>
<dbReference type="Gene3D" id="2.60.40.3110">
    <property type="match status" value="1"/>
</dbReference>
<proteinExistence type="predicted"/>
<dbReference type="AlphaFoldDB" id="A0A7X5Y396"/>
<reference evidence="1 2" key="1">
    <citation type="submission" date="2020-03" db="EMBL/GenBank/DDBJ databases">
        <title>Genomic Encyclopedia of Type Strains, Phase IV (KMG-IV): sequencing the most valuable type-strain genomes for metagenomic binning, comparative biology and taxonomic classification.</title>
        <authorList>
            <person name="Goeker M."/>
        </authorList>
    </citation>
    <scope>NUCLEOTIDE SEQUENCE [LARGE SCALE GENOMIC DNA]</scope>
    <source>
        <strain evidence="1 2">DSM 16846</strain>
    </source>
</reference>
<keyword evidence="2" id="KW-1185">Reference proteome</keyword>
<dbReference type="GO" id="GO:0009297">
    <property type="term" value="P:pilus assembly"/>
    <property type="evidence" value="ECO:0007669"/>
    <property type="project" value="InterPro"/>
</dbReference>
<dbReference type="PANTHER" id="PTHR30451">
    <property type="entry name" value="OUTER MEMBRANE USHER PROTEIN"/>
    <property type="match status" value="1"/>
</dbReference>
<dbReference type="InterPro" id="IPR042186">
    <property type="entry name" value="FimD_plug_dom"/>
</dbReference>